<keyword evidence="1" id="KW-0472">Membrane</keyword>
<dbReference type="EMBL" id="CP016616">
    <property type="protein sequence ID" value="ANY77114.1"/>
    <property type="molecule type" value="Genomic_DNA"/>
</dbReference>
<accession>A0A1B2EAV7</accession>
<keyword evidence="1" id="KW-1133">Transmembrane helix</keyword>
<name>A0A1B2EAV7_9HYPH</name>
<organism evidence="2">
    <name type="scientific">Microvirga ossetica</name>
    <dbReference type="NCBI Taxonomy" id="1882682"/>
    <lineage>
        <taxon>Bacteria</taxon>
        <taxon>Pseudomonadati</taxon>
        <taxon>Pseudomonadota</taxon>
        <taxon>Alphaproteobacteria</taxon>
        <taxon>Hyphomicrobiales</taxon>
        <taxon>Methylobacteriaceae</taxon>
        <taxon>Microvirga</taxon>
    </lineage>
</organism>
<protein>
    <submittedName>
        <fullName evidence="2">Uncharacterized protein</fullName>
    </submittedName>
</protein>
<sequence length="61" mass="6862">MKAYDNSEKAKHEQTKQRSLEAIDARLARHEKLTRITLILVVILAGLSLAVLATQLINYSN</sequence>
<feature type="transmembrane region" description="Helical" evidence="1">
    <location>
        <begin position="36"/>
        <end position="57"/>
    </location>
</feature>
<evidence type="ECO:0000256" key="1">
    <source>
        <dbReference type="SAM" id="Phobius"/>
    </source>
</evidence>
<dbReference type="KEGG" id="moc:BB934_01840"/>
<keyword evidence="1" id="KW-0812">Transmembrane</keyword>
<dbReference type="OrthoDB" id="8024329at2"/>
<reference evidence="2" key="1">
    <citation type="submission" date="2016-07" db="EMBL/GenBank/DDBJ databases">
        <title>Microvirga ossetica sp. nov. a new species of rhizobia isolated from root nodules of the legume species Vicia alpestris Steven originated from North Ossetia region in the Caucasus.</title>
        <authorList>
            <person name="Safronova V.I."/>
            <person name="Kuznetsova I.G."/>
            <person name="Sazanova A.L."/>
            <person name="Belimov A."/>
            <person name="Andronov E."/>
            <person name="Osledkin Y.S."/>
            <person name="Onishchuk O.P."/>
            <person name="Kurchak O.N."/>
            <person name="Shaposhnikov A.I."/>
            <person name="Willems A."/>
            <person name="Tikhonovich I.A."/>
        </authorList>
    </citation>
    <scope>NUCLEOTIDE SEQUENCE [LARGE SCALE GENOMIC DNA]</scope>
    <source>
        <strain evidence="2">V5/3M</strain>
    </source>
</reference>
<proteinExistence type="predicted"/>
<dbReference type="AlphaFoldDB" id="A0A1B2EAV7"/>
<gene>
    <name evidence="2" type="ORF">BB934_01840</name>
</gene>
<dbReference type="RefSeq" id="WP_099508115.1">
    <property type="nucleotide sequence ID" value="NZ_CP016616.1"/>
</dbReference>
<evidence type="ECO:0000313" key="2">
    <source>
        <dbReference type="EMBL" id="ANY77114.1"/>
    </source>
</evidence>